<dbReference type="GO" id="GO:0005940">
    <property type="term" value="C:septin ring"/>
    <property type="evidence" value="ECO:0007669"/>
    <property type="project" value="InterPro"/>
</dbReference>
<keyword evidence="6" id="KW-1003">Cell membrane</keyword>
<feature type="transmembrane region" description="Helical" evidence="7">
    <location>
        <begin position="6"/>
        <end position="25"/>
    </location>
</feature>
<keyword evidence="5 6" id="KW-0717">Septation</keyword>
<dbReference type="AlphaFoldDB" id="A0A0R2IB72"/>
<keyword evidence="6" id="KW-0132">Cell division</keyword>
<dbReference type="Proteomes" id="UP000050934">
    <property type="component" value="Unassembled WGS sequence"/>
</dbReference>
<evidence type="ECO:0000256" key="4">
    <source>
        <dbReference type="ARBA" id="ARBA00023136"/>
    </source>
</evidence>
<accession>A0A0R2IB72</accession>
<dbReference type="Pfam" id="PF06160">
    <property type="entry name" value="EzrA"/>
    <property type="match status" value="1"/>
</dbReference>
<keyword evidence="1 6" id="KW-0812">Transmembrane</keyword>
<evidence type="ECO:0000313" key="8">
    <source>
        <dbReference type="EMBL" id="KRN59431.1"/>
    </source>
</evidence>
<sequence>MGYMLQVLIGILIVAAIAMVVVLLYQRRCSTKLKELSAGLSQVNTDNLAKQLDKSRLDTLMGESLKRFTELRDRYDHQLVPTLTKARKQVEAIKNNLHGSALFSVGRELSVLQDETDAVIGQYKSLTQQLASLSQAVDQQMAAVSSLRTKYNQFGRLLDEKGFQYGKSKDELKDRLVQLEKKYEHFSDIVRKGDHDAAAELLQDLQSQTHDFEELMKDIPTLYRPLYAEFPDQLKELKKGYEDLSQQHYCFTEDDIDKQVDEMEKQRTDALEQLTKLNLGVVKRTNKELADQIDHLYDVMQQELDAKPHVLKAAPKLKKHLAHAKKQNEELLNELEHLSISYTLNNNELVNTRELNEQLKTIQEDVDEIEGALKDQTAIYSEIWQQQQDHEQHLTEIEEEQKKINDGVANLSTDEKRARQALQRFITSIRTTKRRVEEMNLPGIPKDYMDYFFVVSDEISKLSHAMNQSQINMEDITKQLLIVQDDLENLHDKTDNLRDSAALTERLIQYANRLSGNDQKIEDAIQASQKQFNQHQYSESLQTIGTALEEAEPGSFKRLEQEYYSETKN</sequence>
<comment type="subcellular location">
    <subcellularLocation>
        <location evidence="6">Cell membrane</location>
        <topology evidence="6">Single-pass membrane protein</topology>
    </subcellularLocation>
    <text evidence="6">Colocalized with FtsZ to the nascent septal site.</text>
</comment>
<evidence type="ECO:0000313" key="9">
    <source>
        <dbReference type="Proteomes" id="UP000050934"/>
    </source>
</evidence>
<feature type="coiled-coil region" evidence="6">
    <location>
        <begin position="314"/>
        <end position="372"/>
    </location>
</feature>
<evidence type="ECO:0000256" key="6">
    <source>
        <dbReference type="HAMAP-Rule" id="MF_00728"/>
    </source>
</evidence>
<dbReference type="GO" id="GO:0000921">
    <property type="term" value="P:septin ring assembly"/>
    <property type="evidence" value="ECO:0007669"/>
    <property type="project" value="InterPro"/>
</dbReference>
<name>A0A0R2IB72_9LACO</name>
<keyword evidence="9" id="KW-1185">Reference proteome</keyword>
<dbReference type="PATRIC" id="fig|396268.3.peg.1186"/>
<keyword evidence="2 6" id="KW-1133">Transmembrane helix</keyword>
<dbReference type="InterPro" id="IPR010379">
    <property type="entry name" value="EzrA"/>
</dbReference>
<feature type="topological domain" description="Cytoplasmic" evidence="6">
    <location>
        <begin position="26"/>
        <end position="569"/>
    </location>
</feature>
<comment type="caution">
    <text evidence="8">The sequence shown here is derived from an EMBL/GenBank/DDBJ whole genome shotgun (WGS) entry which is preliminary data.</text>
</comment>
<evidence type="ECO:0000256" key="2">
    <source>
        <dbReference type="ARBA" id="ARBA00022989"/>
    </source>
</evidence>
<dbReference type="Gene3D" id="1.10.287.1490">
    <property type="match status" value="1"/>
</dbReference>
<feature type="topological domain" description="Extracellular" evidence="6">
    <location>
        <begin position="1"/>
        <end position="6"/>
    </location>
</feature>
<feature type="coiled-coil region" evidence="6">
    <location>
        <begin position="169"/>
        <end position="218"/>
    </location>
</feature>
<dbReference type="GO" id="GO:0000917">
    <property type="term" value="P:division septum assembly"/>
    <property type="evidence" value="ECO:0007669"/>
    <property type="project" value="UniProtKB-KW"/>
</dbReference>
<reference evidence="8 9" key="1">
    <citation type="journal article" date="2015" name="Genome Announc.">
        <title>Expanding the biotechnology potential of lactobacilli through comparative genomics of 213 strains and associated genera.</title>
        <authorList>
            <person name="Sun Z."/>
            <person name="Harris H.M."/>
            <person name="McCann A."/>
            <person name="Guo C."/>
            <person name="Argimon S."/>
            <person name="Zhang W."/>
            <person name="Yang X."/>
            <person name="Jeffery I.B."/>
            <person name="Cooney J.C."/>
            <person name="Kagawa T.F."/>
            <person name="Liu W."/>
            <person name="Song Y."/>
            <person name="Salvetti E."/>
            <person name="Wrobel A."/>
            <person name="Rasinkangas P."/>
            <person name="Parkhill J."/>
            <person name="Rea M.C."/>
            <person name="O'Sullivan O."/>
            <person name="Ritari J."/>
            <person name="Douillard F.P."/>
            <person name="Paul Ross R."/>
            <person name="Yang R."/>
            <person name="Briner A.E."/>
            <person name="Felis G.E."/>
            <person name="de Vos W.M."/>
            <person name="Barrangou R."/>
            <person name="Klaenhammer T.R."/>
            <person name="Caufield P.W."/>
            <person name="Cui Y."/>
            <person name="Zhang H."/>
            <person name="O'Toole P.W."/>
        </authorList>
    </citation>
    <scope>NUCLEOTIDE SEQUENCE [LARGE SCALE GENOMIC DNA]</scope>
    <source>
        <strain evidence="8 9">DSM 17896</strain>
    </source>
</reference>
<comment type="function">
    <text evidence="6">Negative regulator of FtsZ ring formation; modulates the frequency and position of FtsZ ring formation. Inhibits FtsZ ring formation at polar sites. Interacts either with FtsZ or with one of its binding partners to promote depolymerization.</text>
</comment>
<evidence type="ECO:0000256" key="3">
    <source>
        <dbReference type="ARBA" id="ARBA00023054"/>
    </source>
</evidence>
<keyword evidence="6" id="KW-0131">Cell cycle</keyword>
<keyword evidence="4 6" id="KW-0472">Membrane</keyword>
<organism evidence="8 9">
    <name type="scientific">Limosilactobacillus secaliphilus</name>
    <dbReference type="NCBI Taxonomy" id="396268"/>
    <lineage>
        <taxon>Bacteria</taxon>
        <taxon>Bacillati</taxon>
        <taxon>Bacillota</taxon>
        <taxon>Bacilli</taxon>
        <taxon>Lactobacillales</taxon>
        <taxon>Lactobacillaceae</taxon>
        <taxon>Limosilactobacillus</taxon>
    </lineage>
</organism>
<dbReference type="GO" id="GO:0005886">
    <property type="term" value="C:plasma membrane"/>
    <property type="evidence" value="ECO:0007669"/>
    <property type="project" value="UniProtKB-SubCell"/>
</dbReference>
<dbReference type="HAMAP" id="MF_00728">
    <property type="entry name" value="EzrA"/>
    <property type="match status" value="1"/>
</dbReference>
<protein>
    <recommendedName>
        <fullName evidence="6">Septation ring formation regulator EzrA</fullName>
    </recommendedName>
</protein>
<keyword evidence="3 6" id="KW-0175">Coiled coil</keyword>
<dbReference type="EMBL" id="JQBW01000004">
    <property type="protein sequence ID" value="KRN59431.1"/>
    <property type="molecule type" value="Genomic_DNA"/>
</dbReference>
<gene>
    <name evidence="6" type="primary">ezrA</name>
    <name evidence="8" type="ORF">IV45_GL001174</name>
</gene>
<dbReference type="NCBIfam" id="NF003409">
    <property type="entry name" value="PRK04778.1-3"/>
    <property type="match status" value="1"/>
</dbReference>
<evidence type="ECO:0000256" key="5">
    <source>
        <dbReference type="ARBA" id="ARBA00023210"/>
    </source>
</evidence>
<evidence type="ECO:0000256" key="1">
    <source>
        <dbReference type="ARBA" id="ARBA00022692"/>
    </source>
</evidence>
<comment type="similarity">
    <text evidence="6">Belongs to the EzrA family.</text>
</comment>
<proteinExistence type="inferred from homology"/>
<dbReference type="STRING" id="396268.IV45_GL001174"/>
<evidence type="ECO:0000256" key="7">
    <source>
        <dbReference type="SAM" id="Phobius"/>
    </source>
</evidence>